<protein>
    <recommendedName>
        <fullName evidence="2">Alanine racemase N-terminal domain-containing protein</fullName>
    </recommendedName>
</protein>
<dbReference type="InterPro" id="IPR011078">
    <property type="entry name" value="PyrdxlP_homeostasis"/>
</dbReference>
<organism evidence="3">
    <name type="scientific">marine sediment metagenome</name>
    <dbReference type="NCBI Taxonomy" id="412755"/>
    <lineage>
        <taxon>unclassified sequences</taxon>
        <taxon>metagenomes</taxon>
        <taxon>ecological metagenomes</taxon>
    </lineage>
</organism>
<name>X0XAE6_9ZZZZ</name>
<evidence type="ECO:0000259" key="2">
    <source>
        <dbReference type="Pfam" id="PF01168"/>
    </source>
</evidence>
<dbReference type="PANTHER" id="PTHR10146">
    <property type="entry name" value="PROLINE SYNTHETASE CO-TRANSCRIBED BACTERIAL HOMOLOG PROTEIN"/>
    <property type="match status" value="1"/>
</dbReference>
<evidence type="ECO:0000313" key="3">
    <source>
        <dbReference type="EMBL" id="GAG32387.1"/>
    </source>
</evidence>
<dbReference type="Gene3D" id="3.20.20.10">
    <property type="entry name" value="Alanine racemase"/>
    <property type="match status" value="1"/>
</dbReference>
<dbReference type="PANTHER" id="PTHR10146:SF14">
    <property type="entry name" value="PYRIDOXAL PHOSPHATE HOMEOSTASIS PROTEIN"/>
    <property type="match status" value="1"/>
</dbReference>
<feature type="domain" description="Alanine racemase N-terminal" evidence="2">
    <location>
        <begin position="2"/>
        <end position="93"/>
    </location>
</feature>
<dbReference type="InterPro" id="IPR029066">
    <property type="entry name" value="PLP-binding_barrel"/>
</dbReference>
<dbReference type="InterPro" id="IPR001608">
    <property type="entry name" value="Ala_racemase_N"/>
</dbReference>
<accession>X0XAE6</accession>
<sequence>VFPEEAEQLVRRLSQLKNIKIMGLMTMGPMFGDPEEARRYFIETRKIFDRIKTLNIPNVDMEYLSMGMSNSYKVAISEGANIVRIGTKIFGERKR</sequence>
<dbReference type="EMBL" id="BARS01040133">
    <property type="protein sequence ID" value="GAG32387.1"/>
    <property type="molecule type" value="Genomic_DNA"/>
</dbReference>
<dbReference type="AlphaFoldDB" id="X0XAE6"/>
<dbReference type="SUPFAM" id="SSF51419">
    <property type="entry name" value="PLP-binding barrel"/>
    <property type="match status" value="1"/>
</dbReference>
<proteinExistence type="predicted"/>
<comment type="caution">
    <text evidence="3">The sequence shown here is derived from an EMBL/GenBank/DDBJ whole genome shotgun (WGS) entry which is preliminary data.</text>
</comment>
<reference evidence="3" key="1">
    <citation type="journal article" date="2014" name="Front. Microbiol.">
        <title>High frequency of phylogenetically diverse reductive dehalogenase-homologous genes in deep subseafloor sedimentary metagenomes.</title>
        <authorList>
            <person name="Kawai M."/>
            <person name="Futagami T."/>
            <person name="Toyoda A."/>
            <person name="Takaki Y."/>
            <person name="Nishi S."/>
            <person name="Hori S."/>
            <person name="Arai W."/>
            <person name="Tsubouchi T."/>
            <person name="Morono Y."/>
            <person name="Uchiyama I."/>
            <person name="Ito T."/>
            <person name="Fujiyama A."/>
            <person name="Inagaki F."/>
            <person name="Takami H."/>
        </authorList>
    </citation>
    <scope>NUCLEOTIDE SEQUENCE</scope>
    <source>
        <strain evidence="3">Expedition CK06-06</strain>
    </source>
</reference>
<evidence type="ECO:0000256" key="1">
    <source>
        <dbReference type="ARBA" id="ARBA00022898"/>
    </source>
</evidence>
<feature type="non-terminal residue" evidence="3">
    <location>
        <position position="1"/>
    </location>
</feature>
<dbReference type="Pfam" id="PF01168">
    <property type="entry name" value="Ala_racemase_N"/>
    <property type="match status" value="1"/>
</dbReference>
<dbReference type="GO" id="GO:0030170">
    <property type="term" value="F:pyridoxal phosphate binding"/>
    <property type="evidence" value="ECO:0007669"/>
    <property type="project" value="InterPro"/>
</dbReference>
<gene>
    <name evidence="3" type="ORF">S01H1_61225</name>
</gene>
<keyword evidence="1" id="KW-0663">Pyridoxal phosphate</keyword>